<dbReference type="Proteomes" id="UP001626536">
    <property type="component" value="Chromosome"/>
</dbReference>
<name>A0ABZ0HRR9_9HYPH</name>
<dbReference type="RefSeq" id="WP_407339339.1">
    <property type="nucleotide sequence ID" value="NZ_CP136862.1"/>
</dbReference>
<dbReference type="EMBL" id="CP136862">
    <property type="protein sequence ID" value="WOJ89893.1"/>
    <property type="molecule type" value="Genomic_DNA"/>
</dbReference>
<sequence>MTDRPVFPTAALTPDCVHLWEIVGLRTPKFSVDIVFADGSRVEVFSTFDITEAWPEARRLEKGLGLALAVALPTYGRRS</sequence>
<gene>
    <name evidence="1" type="ORF">RZS28_00835</name>
</gene>
<proteinExistence type="predicted"/>
<evidence type="ECO:0000313" key="2">
    <source>
        <dbReference type="Proteomes" id="UP001626536"/>
    </source>
</evidence>
<organism evidence="1 2">
    <name type="scientific">Methylocapsa polymorpha</name>
    <dbReference type="NCBI Taxonomy" id="3080828"/>
    <lineage>
        <taxon>Bacteria</taxon>
        <taxon>Pseudomonadati</taxon>
        <taxon>Pseudomonadota</taxon>
        <taxon>Alphaproteobacteria</taxon>
        <taxon>Hyphomicrobiales</taxon>
        <taxon>Beijerinckiaceae</taxon>
        <taxon>Methylocapsa</taxon>
    </lineage>
</organism>
<accession>A0ABZ0HRR9</accession>
<protein>
    <submittedName>
        <fullName evidence="1">Uncharacterized protein</fullName>
    </submittedName>
</protein>
<keyword evidence="2" id="KW-1185">Reference proteome</keyword>
<reference evidence="1 2" key="1">
    <citation type="submission" date="2023-10" db="EMBL/GenBank/DDBJ databases">
        <title>Novel methanotroph of the genus Methylocapsa from a subarctic wetland.</title>
        <authorList>
            <person name="Belova S.E."/>
            <person name="Oshkin I.Y."/>
            <person name="Miroshnikov K."/>
            <person name="Dedysh S.N."/>
        </authorList>
    </citation>
    <scope>NUCLEOTIDE SEQUENCE [LARGE SCALE GENOMIC DNA]</scope>
    <source>
        <strain evidence="1 2">RX1</strain>
    </source>
</reference>
<evidence type="ECO:0000313" key="1">
    <source>
        <dbReference type="EMBL" id="WOJ89893.1"/>
    </source>
</evidence>